<gene>
    <name evidence="1" type="ORF">QE109_12925</name>
</gene>
<evidence type="ECO:0000313" key="2">
    <source>
        <dbReference type="Proteomes" id="UP001158045"/>
    </source>
</evidence>
<protein>
    <submittedName>
        <fullName evidence="1">Uncharacterized protein</fullName>
    </submittedName>
</protein>
<keyword evidence="2" id="KW-1185">Reference proteome</keyword>
<name>A0ABT6NF55_9FIRM</name>
<comment type="caution">
    <text evidence="1">The sequence shown here is derived from an EMBL/GenBank/DDBJ whole genome shotgun (WGS) entry which is preliminary data.</text>
</comment>
<dbReference type="EMBL" id="JARYZI010000009">
    <property type="protein sequence ID" value="MDH8679056.1"/>
    <property type="molecule type" value="Genomic_DNA"/>
</dbReference>
<sequence>MKNNQLYNGLWLNDPSGRIIFRPIEEEEKIEEQKAKWFNWTK</sequence>
<evidence type="ECO:0000313" key="1">
    <source>
        <dbReference type="EMBL" id="MDH8679056.1"/>
    </source>
</evidence>
<organism evidence="1 2">
    <name type="scientific">Fusibacter bizertensis</name>
    <dbReference type="NCBI Taxonomy" id="1488331"/>
    <lineage>
        <taxon>Bacteria</taxon>
        <taxon>Bacillati</taxon>
        <taxon>Bacillota</taxon>
        <taxon>Clostridia</taxon>
        <taxon>Eubacteriales</taxon>
        <taxon>Eubacteriales Family XII. Incertae Sedis</taxon>
        <taxon>Fusibacter</taxon>
    </lineage>
</organism>
<dbReference type="RefSeq" id="WP_281094953.1">
    <property type="nucleotide sequence ID" value="NZ_JARYZI010000009.1"/>
</dbReference>
<accession>A0ABT6NF55</accession>
<proteinExistence type="predicted"/>
<dbReference type="Proteomes" id="UP001158045">
    <property type="component" value="Unassembled WGS sequence"/>
</dbReference>
<reference evidence="1 2" key="1">
    <citation type="submission" date="2023-04" db="EMBL/GenBank/DDBJ databases">
        <title>Fusibacter bizertensis strain WBS, isolated from littoral bottom sediments of the Arctic seas - biochemical and genomic analysis.</title>
        <authorList>
            <person name="Brioukhanov A.L."/>
        </authorList>
    </citation>
    <scope>NUCLEOTIDE SEQUENCE [LARGE SCALE GENOMIC DNA]</scope>
    <source>
        <strain evidence="1 2">WBS</strain>
    </source>
</reference>